<dbReference type="SUPFAM" id="SSF55129">
    <property type="entry name" value="Ribosomal protein L30p/L7e"/>
    <property type="match status" value="1"/>
</dbReference>
<evidence type="ECO:0000256" key="5">
    <source>
        <dbReference type="HAMAP-Rule" id="MF_01371"/>
    </source>
</evidence>
<evidence type="ECO:0000313" key="7">
    <source>
        <dbReference type="EMBL" id="WAH37408.1"/>
    </source>
</evidence>
<dbReference type="NCBIfam" id="TIGR01308">
    <property type="entry name" value="rpmD_bact"/>
    <property type="match status" value="1"/>
</dbReference>
<organism evidence="7 8">
    <name type="scientific">Alicyclobacillus dauci</name>
    <dbReference type="NCBI Taxonomy" id="1475485"/>
    <lineage>
        <taxon>Bacteria</taxon>
        <taxon>Bacillati</taxon>
        <taxon>Bacillota</taxon>
        <taxon>Bacilli</taxon>
        <taxon>Bacillales</taxon>
        <taxon>Alicyclobacillaceae</taxon>
        <taxon>Alicyclobacillus</taxon>
    </lineage>
</organism>
<keyword evidence="8" id="KW-1185">Reference proteome</keyword>
<dbReference type="Gene3D" id="3.30.1390.20">
    <property type="entry name" value="Ribosomal protein L30, ferredoxin-like fold domain"/>
    <property type="match status" value="1"/>
</dbReference>
<accession>A0ABY6Z450</accession>
<name>A0ABY6Z450_9BACL</name>
<dbReference type="PANTHER" id="PTHR15892:SF2">
    <property type="entry name" value="LARGE RIBOSOMAL SUBUNIT PROTEIN UL30M"/>
    <property type="match status" value="1"/>
</dbReference>
<evidence type="ECO:0000256" key="2">
    <source>
        <dbReference type="ARBA" id="ARBA00011838"/>
    </source>
</evidence>
<dbReference type="HAMAP" id="MF_01371_B">
    <property type="entry name" value="Ribosomal_uL30_B"/>
    <property type="match status" value="1"/>
</dbReference>
<dbReference type="Proteomes" id="UP001164803">
    <property type="component" value="Chromosome"/>
</dbReference>
<comment type="similarity">
    <text evidence="1 5">Belongs to the universal ribosomal protein uL30 family.</text>
</comment>
<dbReference type="InterPro" id="IPR005996">
    <property type="entry name" value="Ribosomal_uL30_bac-type"/>
</dbReference>
<evidence type="ECO:0000256" key="1">
    <source>
        <dbReference type="ARBA" id="ARBA00007594"/>
    </source>
</evidence>
<proteinExistence type="inferred from homology"/>
<reference evidence="7" key="1">
    <citation type="submission" date="2022-08" db="EMBL/GenBank/DDBJ databases">
        <title>Alicyclobacillus dauci DSM2870, complete genome.</title>
        <authorList>
            <person name="Wang Q."/>
            <person name="Cai R."/>
            <person name="Wang Z."/>
        </authorList>
    </citation>
    <scope>NUCLEOTIDE SEQUENCE</scope>
    <source>
        <strain evidence="7">DSM 28700</strain>
    </source>
</reference>
<comment type="subunit">
    <text evidence="2 5">Part of the 50S ribosomal subunit.</text>
</comment>
<evidence type="ECO:0000259" key="6">
    <source>
        <dbReference type="Pfam" id="PF00327"/>
    </source>
</evidence>
<dbReference type="PANTHER" id="PTHR15892">
    <property type="entry name" value="MITOCHONDRIAL RIBOSOMAL PROTEIN L30"/>
    <property type="match status" value="1"/>
</dbReference>
<evidence type="ECO:0000256" key="4">
    <source>
        <dbReference type="ARBA" id="ARBA00023274"/>
    </source>
</evidence>
<protein>
    <recommendedName>
        <fullName evidence="5">Large ribosomal subunit protein uL30</fullName>
    </recommendedName>
</protein>
<dbReference type="InterPro" id="IPR036919">
    <property type="entry name" value="Ribo_uL30_ferredoxin-like_sf"/>
</dbReference>
<dbReference type="PIRSF" id="PIRSF002211">
    <property type="entry name" value="Ribosomal_L30_bac-type"/>
    <property type="match status" value="1"/>
</dbReference>
<dbReference type="InterPro" id="IPR016082">
    <property type="entry name" value="Ribosomal_uL30_ferredoxin-like"/>
</dbReference>
<keyword evidence="3 5" id="KW-0689">Ribosomal protein</keyword>
<dbReference type="Pfam" id="PF00327">
    <property type="entry name" value="Ribosomal_L30"/>
    <property type="match status" value="1"/>
</dbReference>
<dbReference type="RefSeq" id="WP_268044898.1">
    <property type="nucleotide sequence ID" value="NZ_CP104064.1"/>
</dbReference>
<evidence type="ECO:0000256" key="3">
    <source>
        <dbReference type="ARBA" id="ARBA00022980"/>
    </source>
</evidence>
<sequence length="62" mass="6849">MAKKLAITLKRSPVGRPENQRKTAVALGLTKLQQTVVRSDTPVIRGMVNRISHLVEVVEQDA</sequence>
<evidence type="ECO:0000313" key="8">
    <source>
        <dbReference type="Proteomes" id="UP001164803"/>
    </source>
</evidence>
<dbReference type="GO" id="GO:0005840">
    <property type="term" value="C:ribosome"/>
    <property type="evidence" value="ECO:0007669"/>
    <property type="project" value="UniProtKB-KW"/>
</dbReference>
<dbReference type="CDD" id="cd01658">
    <property type="entry name" value="Ribosomal_L30"/>
    <property type="match status" value="1"/>
</dbReference>
<dbReference type="EMBL" id="CP104064">
    <property type="protein sequence ID" value="WAH37408.1"/>
    <property type="molecule type" value="Genomic_DNA"/>
</dbReference>
<gene>
    <name evidence="5 7" type="primary">rpmD</name>
    <name evidence="7" type="ORF">NZD86_02385</name>
</gene>
<keyword evidence="4 5" id="KW-0687">Ribonucleoprotein</keyword>
<feature type="domain" description="Large ribosomal subunit protein uL30-like ferredoxin-like fold" evidence="6">
    <location>
        <begin position="5"/>
        <end position="55"/>
    </location>
</feature>